<dbReference type="Proteomes" id="UP000823928">
    <property type="component" value="Unassembled WGS sequence"/>
</dbReference>
<dbReference type="InterPro" id="IPR057727">
    <property type="entry name" value="WCX_dom"/>
</dbReference>
<dbReference type="AlphaFoldDB" id="A0A9D1F2I1"/>
<dbReference type="InterPro" id="IPR051534">
    <property type="entry name" value="CBASS_pafABC_assoc_protein"/>
</dbReference>
<dbReference type="PANTHER" id="PTHR34580:SF1">
    <property type="entry name" value="PROTEIN PAFC"/>
    <property type="match status" value="1"/>
</dbReference>
<evidence type="ECO:0000259" key="1">
    <source>
        <dbReference type="Pfam" id="PF13280"/>
    </source>
</evidence>
<dbReference type="PROSITE" id="PS52050">
    <property type="entry name" value="WYL"/>
    <property type="match status" value="1"/>
</dbReference>
<sequence length="320" mass="37382">MSDKPRYSRISDILDLAIFMSSKIQGVTITEIAQRYNVSRRTAERMRDSLTCIFPSVDEIKTDDTQKHWGFINYSISNLISFTPKEIANIEQCQRRTTNKEMKEELGKTVEKLKSLNRKHSLSLENNIELYMQTEGYAVRQMPQYKISLETLEIIREAVQHSKMVTGIYHNKERLIEPLGMIYGEKIYLVAREKAKGNGIYNYLLHKFENLKLTDKTFDKGDFDLQKYTNLSFGVYHGEILEVELLFSQDLSQEASQFNFHPTQSGKWNDNGTYTVNFKASGSREIIWHVFRWGAGCKIVTPKSLKEEYKKYLKENLDNY</sequence>
<feature type="domain" description="WYL" evidence="1">
    <location>
        <begin position="150"/>
        <end position="212"/>
    </location>
</feature>
<evidence type="ECO:0000313" key="4">
    <source>
        <dbReference type="Proteomes" id="UP000823928"/>
    </source>
</evidence>
<gene>
    <name evidence="3" type="ORF">IAC10_14355</name>
</gene>
<evidence type="ECO:0000259" key="2">
    <source>
        <dbReference type="Pfam" id="PF25583"/>
    </source>
</evidence>
<accession>A0A9D1F2I1</accession>
<feature type="domain" description="WCX" evidence="2">
    <location>
        <begin position="241"/>
        <end position="315"/>
    </location>
</feature>
<protein>
    <submittedName>
        <fullName evidence="3">WYL domain-containing protein</fullName>
    </submittedName>
</protein>
<proteinExistence type="predicted"/>
<organism evidence="3 4">
    <name type="scientific">Candidatus Scatousia excrementigallinarum</name>
    <dbReference type="NCBI Taxonomy" id="2840935"/>
    <lineage>
        <taxon>Bacteria</taxon>
        <taxon>Candidatus Scatousia</taxon>
    </lineage>
</organism>
<dbReference type="InterPro" id="IPR026881">
    <property type="entry name" value="WYL_dom"/>
</dbReference>
<dbReference type="Pfam" id="PF25583">
    <property type="entry name" value="WCX"/>
    <property type="match status" value="1"/>
</dbReference>
<dbReference type="Pfam" id="PF13280">
    <property type="entry name" value="WYL"/>
    <property type="match status" value="1"/>
</dbReference>
<comment type="caution">
    <text evidence="3">The sequence shown here is derived from an EMBL/GenBank/DDBJ whole genome shotgun (WGS) entry which is preliminary data.</text>
</comment>
<dbReference type="PANTHER" id="PTHR34580">
    <property type="match status" value="1"/>
</dbReference>
<name>A0A9D1F2I1_9BACT</name>
<reference evidence="3" key="2">
    <citation type="journal article" date="2021" name="PeerJ">
        <title>Extensive microbial diversity within the chicken gut microbiome revealed by metagenomics and culture.</title>
        <authorList>
            <person name="Gilroy R."/>
            <person name="Ravi A."/>
            <person name="Getino M."/>
            <person name="Pursley I."/>
            <person name="Horton D.L."/>
            <person name="Alikhan N.F."/>
            <person name="Baker D."/>
            <person name="Gharbi K."/>
            <person name="Hall N."/>
            <person name="Watson M."/>
            <person name="Adriaenssens E.M."/>
            <person name="Foster-Nyarko E."/>
            <person name="Jarju S."/>
            <person name="Secka A."/>
            <person name="Antonio M."/>
            <person name="Oren A."/>
            <person name="Chaudhuri R.R."/>
            <person name="La Ragione R."/>
            <person name="Hildebrand F."/>
            <person name="Pallen M.J."/>
        </authorList>
    </citation>
    <scope>NUCLEOTIDE SEQUENCE</scope>
    <source>
        <strain evidence="3">6276</strain>
    </source>
</reference>
<evidence type="ECO:0000313" key="3">
    <source>
        <dbReference type="EMBL" id="HIS37782.1"/>
    </source>
</evidence>
<reference evidence="3" key="1">
    <citation type="submission" date="2020-10" db="EMBL/GenBank/DDBJ databases">
        <authorList>
            <person name="Gilroy R."/>
        </authorList>
    </citation>
    <scope>NUCLEOTIDE SEQUENCE</scope>
    <source>
        <strain evidence="3">6276</strain>
    </source>
</reference>
<dbReference type="EMBL" id="DVIU01000292">
    <property type="protein sequence ID" value="HIS37782.1"/>
    <property type="molecule type" value="Genomic_DNA"/>
</dbReference>